<sequence length="266" mass="29563">MTRKSKQAGGNMPLTSVEMKKYSVGYGTTTARLNAISQYTFGDCALSLHLADDHPVATPSGYIYEKAAILEYLLTKTQQLKKEKREYEAWLRKCQTEENEKDERKRKAQVVAFEEGQKVVTEKKQRVDDNPLKRTSYWLAEFQPEAAIASNSFNIPPKRPPSPNSQQPLCNKDLIALNLIRDTGTHVICAVSERPITTQPAIALVTKKGALAEVVLEQVFNDLGKEKLCPVTGRKISKILQLRKGGSSFAASGGSIEAKTYRPSMT</sequence>
<evidence type="ECO:0000313" key="5">
    <source>
        <dbReference type="Proteomes" id="UP001295423"/>
    </source>
</evidence>
<evidence type="ECO:0000313" key="4">
    <source>
        <dbReference type="EMBL" id="CAJ1963607.1"/>
    </source>
</evidence>
<keyword evidence="2" id="KW-0539">Nucleus</keyword>
<dbReference type="InterPro" id="IPR031790">
    <property type="entry name" value="Znf-NOSIP"/>
</dbReference>
<organism evidence="4 5">
    <name type="scientific">Cylindrotheca closterium</name>
    <dbReference type="NCBI Taxonomy" id="2856"/>
    <lineage>
        <taxon>Eukaryota</taxon>
        <taxon>Sar</taxon>
        <taxon>Stramenopiles</taxon>
        <taxon>Ochrophyta</taxon>
        <taxon>Bacillariophyta</taxon>
        <taxon>Bacillariophyceae</taxon>
        <taxon>Bacillariophycidae</taxon>
        <taxon>Bacillariales</taxon>
        <taxon>Bacillariaceae</taxon>
        <taxon>Cylindrotheca</taxon>
    </lineage>
</organism>
<dbReference type="PANTHER" id="PTHR13063">
    <property type="entry name" value="ENOS INTERACTING PROTEIN"/>
    <property type="match status" value="1"/>
</dbReference>
<gene>
    <name evidence="4" type="ORF">CYCCA115_LOCUS20243</name>
</gene>
<comment type="subcellular location">
    <subcellularLocation>
        <location evidence="1">Nucleus</location>
    </subcellularLocation>
</comment>
<dbReference type="InterPro" id="IPR016818">
    <property type="entry name" value="NOSIP"/>
</dbReference>
<evidence type="ECO:0000259" key="3">
    <source>
        <dbReference type="Pfam" id="PF15906"/>
    </source>
</evidence>
<dbReference type="Pfam" id="PF15906">
    <property type="entry name" value="zf-NOSIP"/>
    <property type="match status" value="1"/>
</dbReference>
<proteinExistence type="predicted"/>
<dbReference type="GO" id="GO:0061630">
    <property type="term" value="F:ubiquitin protein ligase activity"/>
    <property type="evidence" value="ECO:0007669"/>
    <property type="project" value="InterPro"/>
</dbReference>
<dbReference type="GO" id="GO:0005634">
    <property type="term" value="C:nucleus"/>
    <property type="evidence" value="ECO:0007669"/>
    <property type="project" value="UniProtKB-SubCell"/>
</dbReference>
<dbReference type="AlphaFoldDB" id="A0AAD2G8H3"/>
<reference evidence="4" key="1">
    <citation type="submission" date="2023-08" db="EMBL/GenBank/DDBJ databases">
        <authorList>
            <person name="Audoor S."/>
            <person name="Bilcke G."/>
        </authorList>
    </citation>
    <scope>NUCLEOTIDE SEQUENCE</scope>
</reference>
<comment type="caution">
    <text evidence="4">The sequence shown here is derived from an EMBL/GenBank/DDBJ whole genome shotgun (WGS) entry which is preliminary data.</text>
</comment>
<name>A0AAD2G8H3_9STRA</name>
<keyword evidence="5" id="KW-1185">Reference proteome</keyword>
<dbReference type="EMBL" id="CAKOGP040002151">
    <property type="protein sequence ID" value="CAJ1963607.1"/>
    <property type="molecule type" value="Genomic_DNA"/>
</dbReference>
<evidence type="ECO:0000256" key="1">
    <source>
        <dbReference type="ARBA" id="ARBA00004123"/>
    </source>
</evidence>
<feature type="domain" description="Nitric oxide synthase-interacting protein zinc-finger" evidence="3">
    <location>
        <begin position="23"/>
        <end position="75"/>
    </location>
</feature>
<dbReference type="Proteomes" id="UP001295423">
    <property type="component" value="Unassembled WGS sequence"/>
</dbReference>
<accession>A0AAD2G8H3</accession>
<dbReference type="PANTHER" id="PTHR13063:SF10">
    <property type="entry name" value="NITRIC OXIDE SYNTHASE-INTERACTING PROTEIN"/>
    <property type="match status" value="1"/>
</dbReference>
<evidence type="ECO:0000256" key="2">
    <source>
        <dbReference type="ARBA" id="ARBA00023242"/>
    </source>
</evidence>
<protein>
    <recommendedName>
        <fullName evidence="3">Nitric oxide synthase-interacting protein zinc-finger domain-containing protein</fullName>
    </recommendedName>
</protein>